<dbReference type="Pfam" id="PF02361">
    <property type="entry name" value="CbiQ"/>
    <property type="match status" value="1"/>
</dbReference>
<comment type="subcellular location">
    <subcellularLocation>
        <location evidence="1">Membrane</location>
        <topology evidence="1">Multi-pass membrane protein</topology>
    </subcellularLocation>
</comment>
<dbReference type="AlphaFoldDB" id="A0A1H0KKP8"/>
<dbReference type="STRING" id="745820.SAMN04488053_11843"/>
<dbReference type="Proteomes" id="UP000198778">
    <property type="component" value="Unassembled WGS sequence"/>
</dbReference>
<organism evidence="6 7">
    <name type="scientific">Alkalicoccus daliensis</name>
    <dbReference type="NCBI Taxonomy" id="745820"/>
    <lineage>
        <taxon>Bacteria</taxon>
        <taxon>Bacillati</taxon>
        <taxon>Bacillota</taxon>
        <taxon>Bacilli</taxon>
        <taxon>Bacillales</taxon>
        <taxon>Bacillaceae</taxon>
        <taxon>Alkalicoccus</taxon>
    </lineage>
</organism>
<dbReference type="GO" id="GO:0006824">
    <property type="term" value="P:cobalt ion transport"/>
    <property type="evidence" value="ECO:0007669"/>
    <property type="project" value="TreeGrafter"/>
</dbReference>
<evidence type="ECO:0000313" key="6">
    <source>
        <dbReference type="EMBL" id="SDO56574.1"/>
    </source>
</evidence>
<protein>
    <submittedName>
        <fullName evidence="6">Energy-coupling factor transport system permease protein</fullName>
    </submittedName>
</protein>
<dbReference type="GO" id="GO:0043190">
    <property type="term" value="C:ATP-binding cassette (ABC) transporter complex"/>
    <property type="evidence" value="ECO:0007669"/>
    <property type="project" value="TreeGrafter"/>
</dbReference>
<evidence type="ECO:0000256" key="1">
    <source>
        <dbReference type="ARBA" id="ARBA00004141"/>
    </source>
</evidence>
<keyword evidence="2 5" id="KW-0812">Transmembrane</keyword>
<feature type="transmembrane region" description="Helical" evidence="5">
    <location>
        <begin position="229"/>
        <end position="250"/>
    </location>
</feature>
<dbReference type="CDD" id="cd16914">
    <property type="entry name" value="EcfT"/>
    <property type="match status" value="1"/>
</dbReference>
<dbReference type="RefSeq" id="WP_090844415.1">
    <property type="nucleotide sequence ID" value="NZ_FNIL01000018.1"/>
</dbReference>
<dbReference type="PANTHER" id="PTHR43723:SF1">
    <property type="entry name" value="COBALT TRANSPORT PROTEIN CBIQ"/>
    <property type="match status" value="1"/>
</dbReference>
<feature type="transmembrane region" description="Helical" evidence="5">
    <location>
        <begin position="52"/>
        <end position="75"/>
    </location>
</feature>
<reference evidence="7" key="1">
    <citation type="submission" date="2016-10" db="EMBL/GenBank/DDBJ databases">
        <authorList>
            <person name="Varghese N."/>
            <person name="Submissions S."/>
        </authorList>
    </citation>
    <scope>NUCLEOTIDE SEQUENCE [LARGE SCALE GENOMIC DNA]</scope>
    <source>
        <strain evidence="7">CGMCC 1.10369</strain>
    </source>
</reference>
<feature type="transmembrane region" description="Helical" evidence="5">
    <location>
        <begin position="27"/>
        <end position="45"/>
    </location>
</feature>
<evidence type="ECO:0000256" key="4">
    <source>
        <dbReference type="ARBA" id="ARBA00023136"/>
    </source>
</evidence>
<proteinExistence type="predicted"/>
<keyword evidence="4 5" id="KW-0472">Membrane</keyword>
<evidence type="ECO:0000256" key="5">
    <source>
        <dbReference type="SAM" id="Phobius"/>
    </source>
</evidence>
<keyword evidence="3 5" id="KW-1133">Transmembrane helix</keyword>
<dbReference type="OrthoDB" id="92887at2"/>
<evidence type="ECO:0000313" key="7">
    <source>
        <dbReference type="Proteomes" id="UP000198778"/>
    </source>
</evidence>
<gene>
    <name evidence="6" type="ORF">SAMN04488053_11843</name>
</gene>
<sequence length="260" mass="29723">MVSSINPSLKGITVLIPGVLLSFSFDIYTPLVFLIFMMLFTFLFSGIPLKKWLLFFTPFIIVALGFAWMTMLYTSESFAGGEHLFSIWRFDVTTGAVMTGISLALRSLCFITLSLLFILTTDSTKFMLSLMQQLKMPPKLTYGILAGYRFLPAFRHEFHILKQAHRIRGVGRARGIKDRLEQMRRYAIPLMANAIRKAERVANAMESKGFTGSHNRTHYHYMKINKKDWMFFSVINGALVLTFVSSYFLGYLNIFGIRVG</sequence>
<dbReference type="InterPro" id="IPR003339">
    <property type="entry name" value="ABC/ECF_trnsptr_transmembrane"/>
</dbReference>
<dbReference type="PANTHER" id="PTHR43723">
    <property type="entry name" value="COBALT TRANSPORT PROTEIN CBIQ"/>
    <property type="match status" value="1"/>
</dbReference>
<accession>A0A1H0KKP8</accession>
<feature type="transmembrane region" description="Helical" evidence="5">
    <location>
        <begin position="95"/>
        <end position="119"/>
    </location>
</feature>
<dbReference type="InterPro" id="IPR052770">
    <property type="entry name" value="Cobalt_transport_CbiQ"/>
</dbReference>
<evidence type="ECO:0000256" key="3">
    <source>
        <dbReference type="ARBA" id="ARBA00022989"/>
    </source>
</evidence>
<keyword evidence="7" id="KW-1185">Reference proteome</keyword>
<name>A0A1H0KKP8_9BACI</name>
<evidence type="ECO:0000256" key="2">
    <source>
        <dbReference type="ARBA" id="ARBA00022692"/>
    </source>
</evidence>
<dbReference type="EMBL" id="FNIL01000018">
    <property type="protein sequence ID" value="SDO56574.1"/>
    <property type="molecule type" value="Genomic_DNA"/>
</dbReference>